<dbReference type="EMBL" id="KZ613499">
    <property type="protein sequence ID" value="PMD17586.1"/>
    <property type="molecule type" value="Genomic_DNA"/>
</dbReference>
<keyword evidence="3" id="KW-1185">Reference proteome</keyword>
<protein>
    <recommendedName>
        <fullName evidence="4">Secreted protein</fullName>
    </recommendedName>
</protein>
<feature type="chain" id="PRO_5014392761" description="Secreted protein" evidence="1">
    <location>
        <begin position="18"/>
        <end position="137"/>
    </location>
</feature>
<reference evidence="2 3" key="1">
    <citation type="submission" date="2016-05" db="EMBL/GenBank/DDBJ databases">
        <title>A degradative enzymes factory behind the ericoid mycorrhizal symbiosis.</title>
        <authorList>
            <consortium name="DOE Joint Genome Institute"/>
            <person name="Martino E."/>
            <person name="Morin E."/>
            <person name="Grelet G."/>
            <person name="Kuo A."/>
            <person name="Kohler A."/>
            <person name="Daghino S."/>
            <person name="Barry K."/>
            <person name="Choi C."/>
            <person name="Cichocki N."/>
            <person name="Clum A."/>
            <person name="Copeland A."/>
            <person name="Hainaut M."/>
            <person name="Haridas S."/>
            <person name="Labutti K."/>
            <person name="Lindquist E."/>
            <person name="Lipzen A."/>
            <person name="Khouja H.-R."/>
            <person name="Murat C."/>
            <person name="Ohm R."/>
            <person name="Olson A."/>
            <person name="Spatafora J."/>
            <person name="Veneault-Fourrey C."/>
            <person name="Henrissat B."/>
            <person name="Grigoriev I."/>
            <person name="Martin F."/>
            <person name="Perotto S."/>
        </authorList>
    </citation>
    <scope>NUCLEOTIDE SEQUENCE [LARGE SCALE GENOMIC DNA]</scope>
    <source>
        <strain evidence="2 3">UAMH 7357</strain>
    </source>
</reference>
<evidence type="ECO:0000313" key="2">
    <source>
        <dbReference type="EMBL" id="PMD17586.1"/>
    </source>
</evidence>
<accession>A0A2J6PUJ9</accession>
<organism evidence="2 3">
    <name type="scientific">Hyaloscypha hepaticicola</name>
    <dbReference type="NCBI Taxonomy" id="2082293"/>
    <lineage>
        <taxon>Eukaryota</taxon>
        <taxon>Fungi</taxon>
        <taxon>Dikarya</taxon>
        <taxon>Ascomycota</taxon>
        <taxon>Pezizomycotina</taxon>
        <taxon>Leotiomycetes</taxon>
        <taxon>Helotiales</taxon>
        <taxon>Hyaloscyphaceae</taxon>
        <taxon>Hyaloscypha</taxon>
    </lineage>
</organism>
<gene>
    <name evidence="2" type="ORF">NA56DRAFT_272871</name>
</gene>
<feature type="signal peptide" evidence="1">
    <location>
        <begin position="1"/>
        <end position="17"/>
    </location>
</feature>
<name>A0A2J6PUJ9_9HELO</name>
<evidence type="ECO:0000256" key="1">
    <source>
        <dbReference type="SAM" id="SignalP"/>
    </source>
</evidence>
<dbReference type="Proteomes" id="UP000235672">
    <property type="component" value="Unassembled WGS sequence"/>
</dbReference>
<evidence type="ECO:0008006" key="4">
    <source>
        <dbReference type="Google" id="ProtNLM"/>
    </source>
</evidence>
<keyword evidence="1" id="KW-0732">Signal</keyword>
<dbReference type="AlphaFoldDB" id="A0A2J6PUJ9"/>
<sequence length="137" mass="15251">MAHTVLPVGMLLGATVGTRTMSTPKSPRCNFNSTLIRPLVLMGRLQGRVHTTAERTAERGRSSRWPPSMPMRKSILRIPWSPALHLSPIPYPPHPDSVTLFTGPLQSHAHTRLLSRPFTTLQHPQNLLINLVNTTLI</sequence>
<proteinExistence type="predicted"/>
<evidence type="ECO:0000313" key="3">
    <source>
        <dbReference type="Proteomes" id="UP000235672"/>
    </source>
</evidence>